<dbReference type="GO" id="GO:0003677">
    <property type="term" value="F:DNA binding"/>
    <property type="evidence" value="ECO:0007669"/>
    <property type="project" value="UniProtKB-UniRule"/>
</dbReference>
<organism evidence="4 5">
    <name type="scientific">Rhizobium subbaraonis</name>
    <dbReference type="NCBI Taxonomy" id="908946"/>
    <lineage>
        <taxon>Bacteria</taxon>
        <taxon>Pseudomonadati</taxon>
        <taxon>Pseudomonadota</taxon>
        <taxon>Alphaproteobacteria</taxon>
        <taxon>Hyphomicrobiales</taxon>
        <taxon>Rhizobiaceae</taxon>
        <taxon>Rhizobium/Agrobacterium group</taxon>
        <taxon>Rhizobium</taxon>
    </lineage>
</organism>
<accession>A0A285V1Y6</accession>
<keyword evidence="5" id="KW-1185">Reference proteome</keyword>
<feature type="domain" description="HTH tetR-type" evidence="3">
    <location>
        <begin position="1"/>
        <end position="37"/>
    </location>
</feature>
<dbReference type="InterPro" id="IPR009057">
    <property type="entry name" value="Homeodomain-like_sf"/>
</dbReference>
<dbReference type="Pfam" id="PF00440">
    <property type="entry name" value="TetR_N"/>
    <property type="match status" value="1"/>
</dbReference>
<sequence>MSEVAQKAGCSKRTLYLSFPSKLALFSSFVQSFVEERLEQIRISIDPAASLEQQLCLITAIIRSYASSEEMYQLHRLIVQDGRRFPELRSVMEEAAWQPGKKVVRTLLEAHFTGAVIEELTFLSDQFLGLVALRAIHHNIVGKPAPTEPPEQLVRLFLHGCSGFYRAHENVK</sequence>
<proteinExistence type="predicted"/>
<dbReference type="InterPro" id="IPR039536">
    <property type="entry name" value="TetR_C_Proteobacteria"/>
</dbReference>
<comment type="caution">
    <text evidence="2">Lacks conserved residue(s) required for the propagation of feature annotation.</text>
</comment>
<name>A0A285V1Y6_9HYPH</name>
<evidence type="ECO:0000313" key="5">
    <source>
        <dbReference type="Proteomes" id="UP000219167"/>
    </source>
</evidence>
<dbReference type="Gene3D" id="1.10.357.10">
    <property type="entry name" value="Tetracycline Repressor, domain 2"/>
    <property type="match status" value="1"/>
</dbReference>
<gene>
    <name evidence="4" type="ORF">SAMN05892877_1388</name>
</gene>
<evidence type="ECO:0000256" key="1">
    <source>
        <dbReference type="ARBA" id="ARBA00023125"/>
    </source>
</evidence>
<dbReference type="Pfam" id="PF14246">
    <property type="entry name" value="TetR_C_7"/>
    <property type="match status" value="1"/>
</dbReference>
<evidence type="ECO:0000259" key="3">
    <source>
        <dbReference type="PROSITE" id="PS50977"/>
    </source>
</evidence>
<dbReference type="InterPro" id="IPR001647">
    <property type="entry name" value="HTH_TetR"/>
</dbReference>
<dbReference type="Proteomes" id="UP000219167">
    <property type="component" value="Unassembled WGS sequence"/>
</dbReference>
<keyword evidence="1 2" id="KW-0238">DNA-binding</keyword>
<reference evidence="4 5" key="1">
    <citation type="submission" date="2017-08" db="EMBL/GenBank/DDBJ databases">
        <authorList>
            <person name="de Groot N.N."/>
        </authorList>
    </citation>
    <scope>NUCLEOTIDE SEQUENCE [LARGE SCALE GENOMIC DNA]</scope>
    <source>
        <strain evidence="4 5">JC85</strain>
    </source>
</reference>
<evidence type="ECO:0000256" key="2">
    <source>
        <dbReference type="PROSITE-ProRule" id="PRU00335"/>
    </source>
</evidence>
<dbReference type="SUPFAM" id="SSF46689">
    <property type="entry name" value="Homeodomain-like"/>
    <property type="match status" value="1"/>
</dbReference>
<protein>
    <submittedName>
        <fullName evidence="4">TetR family transcriptional regulator</fullName>
    </submittedName>
</protein>
<dbReference type="PROSITE" id="PS50977">
    <property type="entry name" value="HTH_TETR_2"/>
    <property type="match status" value="1"/>
</dbReference>
<dbReference type="AlphaFoldDB" id="A0A285V1Y6"/>
<evidence type="ECO:0000313" key="4">
    <source>
        <dbReference type="EMBL" id="SOC48092.1"/>
    </source>
</evidence>
<dbReference type="EMBL" id="OBQD01000038">
    <property type="protein sequence ID" value="SOC48092.1"/>
    <property type="molecule type" value="Genomic_DNA"/>
</dbReference>